<dbReference type="Proteomes" id="UP000681720">
    <property type="component" value="Unassembled WGS sequence"/>
</dbReference>
<accession>A0A8S2ZQW4</accession>
<dbReference type="EMBL" id="CAJOBI010118824">
    <property type="protein sequence ID" value="CAF4668162.1"/>
    <property type="molecule type" value="Genomic_DNA"/>
</dbReference>
<evidence type="ECO:0000313" key="1">
    <source>
        <dbReference type="EMBL" id="CAF4444180.1"/>
    </source>
</evidence>
<name>A0A8S2ZQW4_9BILA</name>
<protein>
    <submittedName>
        <fullName evidence="2">Uncharacterized protein</fullName>
    </submittedName>
</protein>
<feature type="non-terminal residue" evidence="2">
    <location>
        <position position="64"/>
    </location>
</feature>
<dbReference type="Proteomes" id="UP000681967">
    <property type="component" value="Unassembled WGS sequence"/>
</dbReference>
<evidence type="ECO:0000313" key="4">
    <source>
        <dbReference type="Proteomes" id="UP000681720"/>
    </source>
</evidence>
<dbReference type="Proteomes" id="UP000676336">
    <property type="component" value="Unassembled WGS sequence"/>
</dbReference>
<organism evidence="2 4">
    <name type="scientific">Rotaria magnacalcarata</name>
    <dbReference type="NCBI Taxonomy" id="392030"/>
    <lineage>
        <taxon>Eukaryota</taxon>
        <taxon>Metazoa</taxon>
        <taxon>Spiralia</taxon>
        <taxon>Gnathifera</taxon>
        <taxon>Rotifera</taxon>
        <taxon>Eurotatoria</taxon>
        <taxon>Bdelloidea</taxon>
        <taxon>Philodinida</taxon>
        <taxon>Philodinidae</taxon>
        <taxon>Rotaria</taxon>
    </lineage>
</organism>
<dbReference type="AlphaFoldDB" id="A0A8S2ZQW4"/>
<evidence type="ECO:0000313" key="3">
    <source>
        <dbReference type="EMBL" id="CAF4668162.1"/>
    </source>
</evidence>
<comment type="caution">
    <text evidence="2">The sequence shown here is derived from an EMBL/GenBank/DDBJ whole genome shotgun (WGS) entry which is preliminary data.</text>
</comment>
<sequence>MSQYDDNEEFFTSVPNETSPLYLPLSFKRHYDDDDFTALSKQYVLKQRVIPVHHERATIEQDET</sequence>
<evidence type="ECO:0000313" key="2">
    <source>
        <dbReference type="EMBL" id="CAF4640996.1"/>
    </source>
</evidence>
<dbReference type="EMBL" id="CAJOBJ010113162">
    <property type="protein sequence ID" value="CAF4640996.1"/>
    <property type="molecule type" value="Genomic_DNA"/>
</dbReference>
<dbReference type="EMBL" id="CAJOBH010065073">
    <property type="protein sequence ID" value="CAF4444180.1"/>
    <property type="molecule type" value="Genomic_DNA"/>
</dbReference>
<reference evidence="2" key="1">
    <citation type="submission" date="2021-02" db="EMBL/GenBank/DDBJ databases">
        <authorList>
            <person name="Nowell W R."/>
        </authorList>
    </citation>
    <scope>NUCLEOTIDE SEQUENCE</scope>
</reference>
<gene>
    <name evidence="1" type="ORF">BYL167_LOCUS33458</name>
    <name evidence="2" type="ORF">GIL414_LOCUS40624</name>
    <name evidence="3" type="ORF">SMN809_LOCUS41775</name>
</gene>
<proteinExistence type="predicted"/>